<dbReference type="InterPro" id="IPR011006">
    <property type="entry name" value="CheY-like_superfamily"/>
</dbReference>
<evidence type="ECO:0000256" key="7">
    <source>
        <dbReference type="PROSITE-ProRule" id="PRU00169"/>
    </source>
</evidence>
<dbReference type="SUPFAM" id="SSF52172">
    <property type="entry name" value="CheY-like"/>
    <property type="match status" value="2"/>
</dbReference>
<dbReference type="PROSITE" id="PS50113">
    <property type="entry name" value="PAC"/>
    <property type="match status" value="1"/>
</dbReference>
<feature type="domain" description="PAC" evidence="10">
    <location>
        <begin position="231"/>
        <end position="283"/>
    </location>
</feature>
<evidence type="ECO:0000256" key="5">
    <source>
        <dbReference type="ARBA" id="ARBA00022777"/>
    </source>
</evidence>
<sequence>MDSKVDILIVDDRLDGLITLEAVINMPYVNLVKAQSGREALELLDLYDFGVILLDVQMPEMDGFETAMHIRKHEKYRHTPIIFVTAINKDAQYIYRGYEAGAVDYIFKPFEPQILRSKVNVFIELFRKTRQLKQQRDLIRESERRERYLRLAELEVESLRRYRALADAIPHIVWRAKGDGTLDYFNQVWMDYTGLTLEASFGNGWQTAIQMDDINGFLKTWMIAMSNGNSFQTECRILRKDGAERWFWISAVSEKNQSDQVVAWIGTCTDIHDRKMAEMKLIEAEKQANAASLSKTSFLANMSHEIRTPMNAILGFTELMLDKEQSPEDRVECIHTVQRNARQLLKIIDEILDISKVESGRLQIEYVETNIASLLEDVRSLMRLPALDKELNFSVELKSEIPRKVITDPTRLRQILLNLVGNAIKFTHHGYVKVEVEWHRHTDKGSNRLHCFIADSGVGIKSDNATRLFQPFMQEDSATTRNFGGTGLGLALSRQLARAMRGDVTLEYSEPGKGSRFMLDIEAEPTVNTDFVKSIESDFVKKESAFLKDGEKRLEGMNVLLVEDVHDNQTLMVHFLGMAGAHVDVASNGKEGVQKALEGHYDAVLMDIQMPVLDGYEATRQLREKGFKVPIIALTAHALNEEREKSLRMGCDGHLSKPISFDELVTNLVELGHPHV</sequence>
<keyword evidence="6" id="KW-0902">Two-component regulatory system</keyword>
<dbReference type="SMART" id="SM00387">
    <property type="entry name" value="HATPase_c"/>
    <property type="match status" value="1"/>
</dbReference>
<dbReference type="PANTHER" id="PTHR45339:SF1">
    <property type="entry name" value="HYBRID SIGNAL TRANSDUCTION HISTIDINE KINASE J"/>
    <property type="match status" value="1"/>
</dbReference>
<evidence type="ECO:0000313" key="11">
    <source>
        <dbReference type="EMBL" id="KYG63209.1"/>
    </source>
</evidence>
<dbReference type="Gene3D" id="3.40.50.2300">
    <property type="match status" value="2"/>
</dbReference>
<evidence type="ECO:0000256" key="1">
    <source>
        <dbReference type="ARBA" id="ARBA00000085"/>
    </source>
</evidence>
<dbReference type="InterPro" id="IPR036890">
    <property type="entry name" value="HATPase_C_sf"/>
</dbReference>
<comment type="caution">
    <text evidence="11">The sequence shown here is derived from an EMBL/GenBank/DDBJ whole genome shotgun (WGS) entry which is preliminary data.</text>
</comment>
<keyword evidence="3 7" id="KW-0597">Phosphoprotein</keyword>
<dbReference type="FunFam" id="1.10.287.130:FF:000001">
    <property type="entry name" value="Two-component sensor histidine kinase"/>
    <property type="match status" value="1"/>
</dbReference>
<dbReference type="CDD" id="cd16922">
    <property type="entry name" value="HATPase_EvgS-ArcB-TorS-like"/>
    <property type="match status" value="1"/>
</dbReference>
<evidence type="ECO:0000313" key="12">
    <source>
        <dbReference type="Proteomes" id="UP000075320"/>
    </source>
</evidence>
<dbReference type="InterPro" id="IPR004358">
    <property type="entry name" value="Sig_transdc_His_kin-like_C"/>
</dbReference>
<feature type="modified residue" description="4-aspartylphosphate" evidence="7">
    <location>
        <position position="55"/>
    </location>
</feature>
<dbReference type="InterPro" id="IPR003661">
    <property type="entry name" value="HisK_dim/P_dom"/>
</dbReference>
<name>A0A150WI91_BDEBC</name>
<dbReference type="SMART" id="SM00091">
    <property type="entry name" value="PAS"/>
    <property type="match status" value="1"/>
</dbReference>
<dbReference type="Pfam" id="PF02518">
    <property type="entry name" value="HATPase_c"/>
    <property type="match status" value="1"/>
</dbReference>
<dbReference type="FunFam" id="3.30.450.20:FF:000099">
    <property type="entry name" value="Sensory box sensor histidine kinase"/>
    <property type="match status" value="1"/>
</dbReference>
<feature type="domain" description="Response regulatory" evidence="9">
    <location>
        <begin position="6"/>
        <end position="123"/>
    </location>
</feature>
<feature type="domain" description="Response regulatory" evidence="9">
    <location>
        <begin position="558"/>
        <end position="672"/>
    </location>
</feature>
<proteinExistence type="predicted"/>
<dbReference type="Gene3D" id="3.30.450.20">
    <property type="entry name" value="PAS domain"/>
    <property type="match status" value="1"/>
</dbReference>
<dbReference type="SUPFAM" id="SSF55785">
    <property type="entry name" value="PYP-like sensor domain (PAS domain)"/>
    <property type="match status" value="1"/>
</dbReference>
<dbReference type="SMART" id="SM00388">
    <property type="entry name" value="HisKA"/>
    <property type="match status" value="1"/>
</dbReference>
<dbReference type="FunFam" id="3.30.565.10:FF:000010">
    <property type="entry name" value="Sensor histidine kinase RcsC"/>
    <property type="match status" value="1"/>
</dbReference>
<gene>
    <name evidence="11" type="ORF">AZI86_16025</name>
</gene>
<comment type="catalytic activity">
    <reaction evidence="1">
        <text>ATP + protein L-histidine = ADP + protein N-phospho-L-histidine.</text>
        <dbReference type="EC" id="2.7.13.3"/>
    </reaction>
</comment>
<feature type="modified residue" description="4-aspartylphosphate" evidence="7">
    <location>
        <position position="607"/>
    </location>
</feature>
<dbReference type="GO" id="GO:0000155">
    <property type="term" value="F:phosphorelay sensor kinase activity"/>
    <property type="evidence" value="ECO:0007669"/>
    <property type="project" value="InterPro"/>
</dbReference>
<dbReference type="NCBIfam" id="TIGR00229">
    <property type="entry name" value="sensory_box"/>
    <property type="match status" value="1"/>
</dbReference>
<dbReference type="Pfam" id="PF08447">
    <property type="entry name" value="PAS_3"/>
    <property type="match status" value="1"/>
</dbReference>
<dbReference type="InterPro" id="IPR001789">
    <property type="entry name" value="Sig_transdc_resp-reg_receiver"/>
</dbReference>
<dbReference type="RefSeq" id="WP_061836284.1">
    <property type="nucleotide sequence ID" value="NZ_LUKE01000004.1"/>
</dbReference>
<dbReference type="InterPro" id="IPR000014">
    <property type="entry name" value="PAS"/>
</dbReference>
<dbReference type="InterPro" id="IPR005467">
    <property type="entry name" value="His_kinase_dom"/>
</dbReference>
<evidence type="ECO:0000256" key="3">
    <source>
        <dbReference type="ARBA" id="ARBA00022553"/>
    </source>
</evidence>
<dbReference type="SMART" id="SM00448">
    <property type="entry name" value="REC"/>
    <property type="match status" value="2"/>
</dbReference>
<dbReference type="SUPFAM" id="SSF47384">
    <property type="entry name" value="Homodimeric domain of signal transducing histidine kinase"/>
    <property type="match status" value="1"/>
</dbReference>
<dbReference type="InterPro" id="IPR003594">
    <property type="entry name" value="HATPase_dom"/>
</dbReference>
<dbReference type="InterPro" id="IPR013655">
    <property type="entry name" value="PAS_fold_3"/>
</dbReference>
<dbReference type="PROSITE" id="PS50109">
    <property type="entry name" value="HIS_KIN"/>
    <property type="match status" value="1"/>
</dbReference>
<feature type="domain" description="Histidine kinase" evidence="8">
    <location>
        <begin position="301"/>
        <end position="525"/>
    </location>
</feature>
<dbReference type="InterPro" id="IPR001610">
    <property type="entry name" value="PAC"/>
</dbReference>
<dbReference type="EC" id="2.7.13.3" evidence="2"/>
<dbReference type="InterPro" id="IPR036097">
    <property type="entry name" value="HisK_dim/P_sf"/>
</dbReference>
<dbReference type="Pfam" id="PF00512">
    <property type="entry name" value="HisKA"/>
    <property type="match status" value="1"/>
</dbReference>
<protein>
    <recommendedName>
        <fullName evidence="2">histidine kinase</fullName>
        <ecNumber evidence="2">2.7.13.3</ecNumber>
    </recommendedName>
</protein>
<dbReference type="InterPro" id="IPR000700">
    <property type="entry name" value="PAS-assoc_C"/>
</dbReference>
<keyword evidence="4" id="KW-0808">Transferase</keyword>
<dbReference type="Gene3D" id="1.10.287.130">
    <property type="match status" value="1"/>
</dbReference>
<evidence type="ECO:0000259" key="9">
    <source>
        <dbReference type="PROSITE" id="PS50110"/>
    </source>
</evidence>
<dbReference type="OrthoDB" id="5287398at2"/>
<evidence type="ECO:0000259" key="8">
    <source>
        <dbReference type="PROSITE" id="PS50109"/>
    </source>
</evidence>
<organism evidence="11 12">
    <name type="scientific">Bdellovibrio bacteriovorus</name>
    <dbReference type="NCBI Taxonomy" id="959"/>
    <lineage>
        <taxon>Bacteria</taxon>
        <taxon>Pseudomonadati</taxon>
        <taxon>Bdellovibrionota</taxon>
        <taxon>Bdellovibrionia</taxon>
        <taxon>Bdellovibrionales</taxon>
        <taxon>Pseudobdellovibrionaceae</taxon>
        <taxon>Bdellovibrio</taxon>
    </lineage>
</organism>
<accession>A0A150WI91</accession>
<dbReference type="CDD" id="cd00082">
    <property type="entry name" value="HisKA"/>
    <property type="match status" value="1"/>
</dbReference>
<dbReference type="AlphaFoldDB" id="A0A150WI91"/>
<dbReference type="PRINTS" id="PR00344">
    <property type="entry name" value="BCTRLSENSOR"/>
</dbReference>
<dbReference type="InterPro" id="IPR035965">
    <property type="entry name" value="PAS-like_dom_sf"/>
</dbReference>
<keyword evidence="5" id="KW-0418">Kinase</keyword>
<evidence type="ECO:0000256" key="2">
    <source>
        <dbReference type="ARBA" id="ARBA00012438"/>
    </source>
</evidence>
<reference evidence="11 12" key="1">
    <citation type="submission" date="2016-03" db="EMBL/GenBank/DDBJ databases">
        <authorList>
            <person name="Ploux O."/>
        </authorList>
    </citation>
    <scope>NUCLEOTIDE SEQUENCE [LARGE SCALE GENOMIC DNA]</scope>
    <source>
        <strain evidence="11 12">R0</strain>
    </source>
</reference>
<dbReference type="SUPFAM" id="SSF55874">
    <property type="entry name" value="ATPase domain of HSP90 chaperone/DNA topoisomerase II/histidine kinase"/>
    <property type="match status" value="1"/>
</dbReference>
<dbReference type="Pfam" id="PF00072">
    <property type="entry name" value="Response_reg"/>
    <property type="match status" value="2"/>
</dbReference>
<dbReference type="Gene3D" id="3.30.565.10">
    <property type="entry name" value="Histidine kinase-like ATPase, C-terminal domain"/>
    <property type="match status" value="1"/>
</dbReference>
<dbReference type="CDD" id="cd00130">
    <property type="entry name" value="PAS"/>
    <property type="match status" value="1"/>
</dbReference>
<dbReference type="SMART" id="SM00086">
    <property type="entry name" value="PAC"/>
    <property type="match status" value="1"/>
</dbReference>
<dbReference type="CDD" id="cd17546">
    <property type="entry name" value="REC_hyHK_CKI1_RcsC-like"/>
    <property type="match status" value="1"/>
</dbReference>
<dbReference type="Proteomes" id="UP000075320">
    <property type="component" value="Unassembled WGS sequence"/>
</dbReference>
<dbReference type="EMBL" id="LUKE01000004">
    <property type="protein sequence ID" value="KYG63209.1"/>
    <property type="molecule type" value="Genomic_DNA"/>
</dbReference>
<dbReference type="PROSITE" id="PS50110">
    <property type="entry name" value="RESPONSE_REGULATORY"/>
    <property type="match status" value="2"/>
</dbReference>
<evidence type="ECO:0000256" key="6">
    <source>
        <dbReference type="ARBA" id="ARBA00023012"/>
    </source>
</evidence>
<evidence type="ECO:0000259" key="10">
    <source>
        <dbReference type="PROSITE" id="PS50113"/>
    </source>
</evidence>
<keyword evidence="12" id="KW-1185">Reference proteome</keyword>
<dbReference type="PANTHER" id="PTHR45339">
    <property type="entry name" value="HYBRID SIGNAL TRANSDUCTION HISTIDINE KINASE J"/>
    <property type="match status" value="1"/>
</dbReference>
<evidence type="ECO:0000256" key="4">
    <source>
        <dbReference type="ARBA" id="ARBA00022679"/>
    </source>
</evidence>